<evidence type="ECO:0000313" key="2">
    <source>
        <dbReference type="EMBL" id="XDS48297.1"/>
    </source>
</evidence>
<dbReference type="EMBL" id="CP129683">
    <property type="protein sequence ID" value="XDS51366.1"/>
    <property type="molecule type" value="Genomic_DNA"/>
</dbReference>
<dbReference type="AlphaFoldDB" id="A0AB39UHN3"/>
<name>A0AB39UHN3_9BIFI</name>
<dbReference type="EMBL" id="CP129675">
    <property type="protein sequence ID" value="XDS46998.1"/>
    <property type="molecule type" value="Genomic_DNA"/>
</dbReference>
<accession>A0AB39UHN3</accession>
<organism evidence="2">
    <name type="scientific">Bifidobacterium fermentum</name>
    <dbReference type="NCBI Taxonomy" id="3059035"/>
    <lineage>
        <taxon>Bacteria</taxon>
        <taxon>Bacillati</taxon>
        <taxon>Actinomycetota</taxon>
        <taxon>Actinomycetes</taxon>
        <taxon>Bifidobacteriales</taxon>
        <taxon>Bifidobacteriaceae</taxon>
        <taxon>Bifidobacterium</taxon>
    </lineage>
</organism>
<proteinExistence type="predicted"/>
<evidence type="ECO:0000313" key="1">
    <source>
        <dbReference type="EMBL" id="XDS46998.1"/>
    </source>
</evidence>
<gene>
    <name evidence="3" type="ORF">QN062_04130</name>
    <name evidence="2" type="ORF">QN216_08145</name>
    <name evidence="1" type="ORF">QN217_02320</name>
</gene>
<dbReference type="KEGG" id="bfk:QN062_04130"/>
<evidence type="ECO:0000313" key="3">
    <source>
        <dbReference type="EMBL" id="XDS51366.1"/>
    </source>
</evidence>
<dbReference type="RefSeq" id="WP_369342329.1">
    <property type="nucleotide sequence ID" value="NZ_CP129675.1"/>
</dbReference>
<sequence length="58" mass="6680">MSQPSELFAICSYRAHGSIITPIIGFEDEAKAELNKAEYNKKADSNQKYIIQRIRVYE</sequence>
<dbReference type="EMBL" id="CP129682">
    <property type="protein sequence ID" value="XDS48297.1"/>
    <property type="molecule type" value="Genomic_DNA"/>
</dbReference>
<reference evidence="2" key="1">
    <citation type="submission" date="2023-07" db="EMBL/GenBank/DDBJ databases">
        <title>Bifidobacterium aquikefiriaerophilum sp. nov. and Bifidobacterium eccum sp. nov., isolated from water kefir.</title>
        <authorList>
            <person name="Breselge S."/>
            <person name="Bellassi P."/>
            <person name="Barcenilla C."/>
            <person name="Alvarez-Ordonez A."/>
            <person name="Morelli L."/>
            <person name="Cotter P.D."/>
        </authorList>
    </citation>
    <scope>NUCLEOTIDE SEQUENCE</scope>
    <source>
        <strain evidence="3">WK012_4_13</strain>
        <strain evidence="2">WK013_4_14</strain>
        <strain evidence="1">WK048_4_13</strain>
    </source>
</reference>
<protein>
    <submittedName>
        <fullName evidence="2">Uncharacterized protein</fullName>
    </submittedName>
</protein>